<evidence type="ECO:0000313" key="1">
    <source>
        <dbReference type="EMBL" id="MBM6753615.1"/>
    </source>
</evidence>
<dbReference type="Pfam" id="PF12952">
    <property type="entry name" value="DUF3841"/>
    <property type="match status" value="1"/>
</dbReference>
<gene>
    <name evidence="1" type="ORF">H5993_02385</name>
</gene>
<accession>A0ABS2EN09</accession>
<name>A0ABS2EN09_9LACO</name>
<organism evidence="1 2">
    <name type="scientific">Limosilactobacillus alvi</name>
    <dbReference type="NCBI Taxonomy" id="990412"/>
    <lineage>
        <taxon>Bacteria</taxon>
        <taxon>Bacillati</taxon>
        <taxon>Bacillota</taxon>
        <taxon>Bacilli</taxon>
        <taxon>Lactobacillales</taxon>
        <taxon>Lactobacillaceae</taxon>
        <taxon>Limosilactobacillus</taxon>
    </lineage>
</organism>
<dbReference type="InterPro" id="IPR024211">
    <property type="entry name" value="DUF3841"/>
</dbReference>
<dbReference type="RefSeq" id="WP_204776097.1">
    <property type="nucleotide sequence ID" value="NZ_JACJJQ010000007.1"/>
</dbReference>
<sequence>MIIWTIQPYAVFEKVMTAGAFFCDPQKSRKLTDDGENFLQAYQWMIKEMRQRIGEPPKAGAYPIWAWYRSRDFRHQRPDFRWIRDYANEVCIELELPDKAVLLSDYEGWHFVLNNWYYSAMTGKEQLHQDDLWLAKIPPLERPELKETSWQKIFDITPRLGRDQNGEMVQACFWGLYKSQIRKVWHLQAGKKVSLIYDQSPRIGVK</sequence>
<dbReference type="EMBL" id="JACJJQ010000007">
    <property type="protein sequence ID" value="MBM6753615.1"/>
    <property type="molecule type" value="Genomic_DNA"/>
</dbReference>
<protein>
    <submittedName>
        <fullName evidence="1">DUF3841 domain-containing protein</fullName>
    </submittedName>
</protein>
<dbReference type="Proteomes" id="UP000776629">
    <property type="component" value="Unassembled WGS sequence"/>
</dbReference>
<proteinExistence type="predicted"/>
<evidence type="ECO:0000313" key="2">
    <source>
        <dbReference type="Proteomes" id="UP000776629"/>
    </source>
</evidence>
<keyword evidence="2" id="KW-1185">Reference proteome</keyword>
<reference evidence="1 2" key="1">
    <citation type="journal article" date="2021" name="Sci. Rep.">
        <title>The distribution of antibiotic resistance genes in chicken gut microbiota commensals.</title>
        <authorList>
            <person name="Juricova H."/>
            <person name="Matiasovicova J."/>
            <person name="Kubasova T."/>
            <person name="Cejkova D."/>
            <person name="Rychlik I."/>
        </authorList>
    </citation>
    <scope>NUCLEOTIDE SEQUENCE [LARGE SCALE GENOMIC DNA]</scope>
    <source>
        <strain evidence="1 2">An810</strain>
    </source>
</reference>
<comment type="caution">
    <text evidence="1">The sequence shown here is derived from an EMBL/GenBank/DDBJ whole genome shotgun (WGS) entry which is preliminary data.</text>
</comment>